<evidence type="ECO:0000256" key="5">
    <source>
        <dbReference type="ARBA" id="ARBA00022692"/>
    </source>
</evidence>
<accession>A0A199VDC3</accession>
<organism evidence="11 12">
    <name type="scientific">Ananas comosus</name>
    <name type="common">Pineapple</name>
    <name type="synonym">Ananas ananas</name>
    <dbReference type="NCBI Taxonomy" id="4615"/>
    <lineage>
        <taxon>Eukaryota</taxon>
        <taxon>Viridiplantae</taxon>
        <taxon>Streptophyta</taxon>
        <taxon>Embryophyta</taxon>
        <taxon>Tracheophyta</taxon>
        <taxon>Spermatophyta</taxon>
        <taxon>Magnoliopsida</taxon>
        <taxon>Liliopsida</taxon>
        <taxon>Poales</taxon>
        <taxon>Bromeliaceae</taxon>
        <taxon>Bromelioideae</taxon>
        <taxon>Ananas</taxon>
    </lineage>
</organism>
<evidence type="ECO:0000313" key="14">
    <source>
        <dbReference type="RefSeq" id="XP_020103162.1"/>
    </source>
</evidence>
<evidence type="ECO:0000313" key="13">
    <source>
        <dbReference type="Proteomes" id="UP000515123"/>
    </source>
</evidence>
<dbReference type="RefSeq" id="XP_020103162.1">
    <property type="nucleotide sequence ID" value="XM_020247573.1"/>
</dbReference>
<dbReference type="Proteomes" id="UP000515123">
    <property type="component" value="Linkage group 14"/>
</dbReference>
<evidence type="ECO:0000256" key="8">
    <source>
        <dbReference type="ARBA" id="ARBA00023136"/>
    </source>
</evidence>
<dbReference type="Proteomes" id="UP000092600">
    <property type="component" value="Unassembled WGS sequence"/>
</dbReference>
<keyword evidence="6" id="KW-0809">Transit peptide</keyword>
<dbReference type="GO" id="GO:0046943">
    <property type="term" value="F:carboxylic acid transmembrane transporter activity"/>
    <property type="evidence" value="ECO:0007669"/>
    <property type="project" value="UniProtKB-ARBA"/>
</dbReference>
<dbReference type="SUPFAM" id="SSF103481">
    <property type="entry name" value="Multidrug resistance efflux transporter EmrE"/>
    <property type="match status" value="2"/>
</dbReference>
<dbReference type="Gramene" id="Aco014864.1.mrna1">
    <property type="protein sequence ID" value="Aco014864.1.mrna1"/>
    <property type="gene ID" value="Aco014864.1.path1"/>
</dbReference>
<keyword evidence="7 9" id="KW-1133">Transmembrane helix</keyword>
<dbReference type="Pfam" id="PF03151">
    <property type="entry name" value="TPT"/>
    <property type="match status" value="1"/>
</dbReference>
<feature type="transmembrane region" description="Helical" evidence="9">
    <location>
        <begin position="378"/>
        <end position="395"/>
    </location>
</feature>
<keyword evidence="5 9" id="KW-0812">Transmembrane</keyword>
<dbReference type="InterPro" id="IPR050186">
    <property type="entry name" value="TPT_transporter"/>
</dbReference>
<keyword evidence="2" id="KW-0813">Transport</keyword>
<evidence type="ECO:0000313" key="15">
    <source>
        <dbReference type="RefSeq" id="XP_020103163.1"/>
    </source>
</evidence>
<feature type="transmembrane region" description="Helical" evidence="9">
    <location>
        <begin position="108"/>
        <end position="125"/>
    </location>
</feature>
<sequence length="399" mass="43338">MISCAKHSVASLGVADLFRFKSPPPQPQIVAARSVFALRNPSLALSSSKPLYLAFPDGLGCGLRDASLSRVKPRRRSFRCEAYEADRSGDAEATPTPTRSAAAQKLKIGTYFATWWALNVVFNIYNKKVLNAFPYPWLTSTLSLAAGSLIMLISWATRIAEAPKTDFDFWKALAPVAVAHTIGHVAATVSMSKVAVSFTHIIKSGEPAFSVLVSRLLLGETFPVPVYLSLIPIIGGCALAAVTELNFNMIGFMGAMISNVAFVFRNIFSKRGMKGKSVSGMNYYACLSILSLLLLTPFAIAIEGPQVWAAGWQKALSEIGPHFVWWVAAQSVFYHLYNQVSYMSLDEISPLTFSIGNTMKRISVIVSSIIIFHTPVQPINALGAAIAILGTFLYSQAKQ</sequence>
<evidence type="ECO:0000313" key="12">
    <source>
        <dbReference type="Proteomes" id="UP000092600"/>
    </source>
</evidence>
<feature type="domain" description="Sugar phosphate transporter" evidence="10">
    <location>
        <begin position="106"/>
        <end position="395"/>
    </location>
</feature>
<dbReference type="AlphaFoldDB" id="A0A199VDC3"/>
<evidence type="ECO:0000256" key="9">
    <source>
        <dbReference type="SAM" id="Phobius"/>
    </source>
</evidence>
<dbReference type="NCBIfam" id="TIGR00817">
    <property type="entry name" value="tpt"/>
    <property type="match status" value="1"/>
</dbReference>
<protein>
    <submittedName>
        <fullName evidence="11 14 15">Glucose-6-phosphate/phosphate translocator 1, chloroplastic</fullName>
    </submittedName>
</protein>
<feature type="transmembrane region" description="Helical" evidence="9">
    <location>
        <begin position="280"/>
        <end position="302"/>
    </location>
</feature>
<dbReference type="RefSeq" id="XP_020103163.1">
    <property type="nucleotide sequence ID" value="XM_020247574.1"/>
</dbReference>
<dbReference type="OrthoDB" id="6418713at2759"/>
<dbReference type="GeneID" id="109720451"/>
<evidence type="ECO:0000259" key="10">
    <source>
        <dbReference type="Pfam" id="PF03151"/>
    </source>
</evidence>
<reference evidence="11 12" key="1">
    <citation type="journal article" date="2016" name="DNA Res.">
        <title>The draft genome of MD-2 pineapple using hybrid error correction of long reads.</title>
        <authorList>
            <person name="Redwan R.M."/>
            <person name="Saidin A."/>
            <person name="Kumar S.V."/>
        </authorList>
    </citation>
    <scope>NUCLEOTIDE SEQUENCE [LARGE SCALE GENOMIC DNA]</scope>
    <source>
        <strain evidence="12">cv. MD2</strain>
        <tissue evidence="11">Leaf</tissue>
    </source>
</reference>
<reference evidence="14 15" key="2">
    <citation type="submission" date="2025-04" db="UniProtKB">
        <authorList>
            <consortium name="RefSeq"/>
        </authorList>
    </citation>
    <scope>IDENTIFICATION</scope>
    <source>
        <tissue evidence="14 15">Leaf</tissue>
    </source>
</reference>
<keyword evidence="4" id="KW-0934">Plastid</keyword>
<keyword evidence="8 9" id="KW-0472">Membrane</keyword>
<dbReference type="RefSeq" id="XP_020103164.1">
    <property type="nucleotide sequence ID" value="XM_020247575.1"/>
</dbReference>
<evidence type="ECO:0000313" key="16">
    <source>
        <dbReference type="RefSeq" id="XP_020103164.1"/>
    </source>
</evidence>
<dbReference type="InterPro" id="IPR037185">
    <property type="entry name" value="EmrE-like"/>
</dbReference>
<dbReference type="EMBL" id="LSRQ01002222">
    <property type="protein sequence ID" value="OAY75018.1"/>
    <property type="molecule type" value="Genomic_DNA"/>
</dbReference>
<comment type="subcellular location">
    <subcellularLocation>
        <location evidence="1">Plastid</location>
        <location evidence="1">Chloroplast membrane</location>
        <topology evidence="1">Multi-pass membrane protein</topology>
    </subcellularLocation>
</comment>
<keyword evidence="3" id="KW-0150">Chloroplast</keyword>
<dbReference type="InterPro" id="IPR004853">
    <property type="entry name" value="Sugar_P_trans_dom"/>
</dbReference>
<feature type="transmembrane region" description="Helical" evidence="9">
    <location>
        <begin position="224"/>
        <end position="243"/>
    </location>
</feature>
<evidence type="ECO:0000313" key="11">
    <source>
        <dbReference type="EMBL" id="OAY75018.1"/>
    </source>
</evidence>
<dbReference type="PANTHER" id="PTHR11132">
    <property type="entry name" value="SOLUTE CARRIER FAMILY 35"/>
    <property type="match status" value="1"/>
</dbReference>
<keyword evidence="13" id="KW-1185">Reference proteome</keyword>
<feature type="transmembrane region" description="Helical" evidence="9">
    <location>
        <begin position="137"/>
        <end position="156"/>
    </location>
</feature>
<evidence type="ECO:0000256" key="7">
    <source>
        <dbReference type="ARBA" id="ARBA00022989"/>
    </source>
</evidence>
<evidence type="ECO:0000256" key="1">
    <source>
        <dbReference type="ARBA" id="ARBA00004508"/>
    </source>
</evidence>
<evidence type="ECO:0000256" key="2">
    <source>
        <dbReference type="ARBA" id="ARBA00022448"/>
    </source>
</evidence>
<evidence type="ECO:0000256" key="3">
    <source>
        <dbReference type="ARBA" id="ARBA00022528"/>
    </source>
</evidence>
<dbReference type="GO" id="GO:0015718">
    <property type="term" value="P:monocarboxylic acid transport"/>
    <property type="evidence" value="ECO:0007669"/>
    <property type="project" value="UniProtKB-ARBA"/>
</dbReference>
<proteinExistence type="predicted"/>
<feature type="transmembrane region" description="Helical" evidence="9">
    <location>
        <begin position="249"/>
        <end position="268"/>
    </location>
</feature>
<dbReference type="InterPro" id="IPR004696">
    <property type="entry name" value="Tpt_PEP_transl"/>
</dbReference>
<dbReference type="GO" id="GO:0015605">
    <property type="term" value="F:organophosphate ester transmembrane transporter activity"/>
    <property type="evidence" value="ECO:0007669"/>
    <property type="project" value="UniProtKB-ARBA"/>
</dbReference>
<evidence type="ECO:0000256" key="4">
    <source>
        <dbReference type="ARBA" id="ARBA00022640"/>
    </source>
</evidence>
<dbReference type="GO" id="GO:0031969">
    <property type="term" value="C:chloroplast membrane"/>
    <property type="evidence" value="ECO:0007669"/>
    <property type="project" value="UniProtKB-SubCell"/>
</dbReference>
<evidence type="ECO:0000256" key="6">
    <source>
        <dbReference type="ARBA" id="ARBA00022946"/>
    </source>
</evidence>
<gene>
    <name evidence="14 15 16" type="primary">LOC109720451</name>
    <name evidence="11" type="ORF">ACMD2_00629</name>
</gene>
<name>A0A199VDC3_ANACO</name>